<gene>
    <name evidence="7" type="ORF">GIB67_020308</name>
</gene>
<feature type="transmembrane region" description="Helical" evidence="6">
    <location>
        <begin position="406"/>
        <end position="426"/>
    </location>
</feature>
<keyword evidence="4 6" id="KW-1133">Transmembrane helix</keyword>
<dbReference type="AlphaFoldDB" id="A0A7J7NIR9"/>
<keyword evidence="5 6" id="KW-0472">Membrane</keyword>
<dbReference type="GO" id="GO:0016020">
    <property type="term" value="C:membrane"/>
    <property type="evidence" value="ECO:0007669"/>
    <property type="project" value="UniProtKB-SubCell"/>
</dbReference>
<organism evidence="7 8">
    <name type="scientific">Kingdonia uniflora</name>
    <dbReference type="NCBI Taxonomy" id="39325"/>
    <lineage>
        <taxon>Eukaryota</taxon>
        <taxon>Viridiplantae</taxon>
        <taxon>Streptophyta</taxon>
        <taxon>Embryophyta</taxon>
        <taxon>Tracheophyta</taxon>
        <taxon>Spermatophyta</taxon>
        <taxon>Magnoliopsida</taxon>
        <taxon>Ranunculales</taxon>
        <taxon>Circaeasteraceae</taxon>
        <taxon>Kingdonia</taxon>
    </lineage>
</organism>
<dbReference type="InterPro" id="IPR000109">
    <property type="entry name" value="POT_fam"/>
</dbReference>
<dbReference type="PANTHER" id="PTHR11654">
    <property type="entry name" value="OLIGOPEPTIDE TRANSPORTER-RELATED"/>
    <property type="match status" value="1"/>
</dbReference>
<feature type="transmembrane region" description="Helical" evidence="6">
    <location>
        <begin position="56"/>
        <end position="75"/>
    </location>
</feature>
<proteinExistence type="inferred from homology"/>
<feature type="transmembrane region" description="Helical" evidence="6">
    <location>
        <begin position="361"/>
        <end position="386"/>
    </location>
</feature>
<dbReference type="GO" id="GO:0022857">
    <property type="term" value="F:transmembrane transporter activity"/>
    <property type="evidence" value="ECO:0007669"/>
    <property type="project" value="InterPro"/>
</dbReference>
<dbReference type="OrthoDB" id="8904098at2759"/>
<feature type="transmembrane region" description="Helical" evidence="6">
    <location>
        <begin position="87"/>
        <end position="107"/>
    </location>
</feature>
<dbReference type="SUPFAM" id="SSF103473">
    <property type="entry name" value="MFS general substrate transporter"/>
    <property type="match status" value="1"/>
</dbReference>
<evidence type="ECO:0000313" key="7">
    <source>
        <dbReference type="EMBL" id="KAF6166874.1"/>
    </source>
</evidence>
<dbReference type="Proteomes" id="UP000541444">
    <property type="component" value="Unassembled WGS sequence"/>
</dbReference>
<dbReference type="Gene3D" id="1.20.1250.20">
    <property type="entry name" value="MFS general substrate transporter like domains"/>
    <property type="match status" value="1"/>
</dbReference>
<evidence type="ECO:0000313" key="8">
    <source>
        <dbReference type="Proteomes" id="UP000541444"/>
    </source>
</evidence>
<reference evidence="7 8" key="1">
    <citation type="journal article" date="2020" name="IScience">
        <title>Genome Sequencing of the Endangered Kingdonia uniflora (Circaeasteraceae, Ranunculales) Reveals Potential Mechanisms of Evolutionary Specialization.</title>
        <authorList>
            <person name="Sun Y."/>
            <person name="Deng T."/>
            <person name="Zhang A."/>
            <person name="Moore M.J."/>
            <person name="Landis J.B."/>
            <person name="Lin N."/>
            <person name="Zhang H."/>
            <person name="Zhang X."/>
            <person name="Huang J."/>
            <person name="Zhang X."/>
            <person name="Sun H."/>
            <person name="Wang H."/>
        </authorList>
    </citation>
    <scope>NUCLEOTIDE SEQUENCE [LARGE SCALE GENOMIC DNA]</scope>
    <source>
        <strain evidence="7">TB1705</strain>
        <tissue evidence="7">Leaf</tissue>
    </source>
</reference>
<evidence type="ECO:0000256" key="2">
    <source>
        <dbReference type="ARBA" id="ARBA00005982"/>
    </source>
</evidence>
<evidence type="ECO:0000256" key="5">
    <source>
        <dbReference type="ARBA" id="ARBA00023136"/>
    </source>
</evidence>
<sequence>MCTTTPTQLALLLTAFGLMSVGAGCIRPCSIAFGADQLVKQDGCEDESILDSYFNWYYASIGISSIFSMSLIVYIQDNFGWQVGFGVPVGLMFISAFFFFAGSSFYIHVKAHKSLFTDLVQVLVVGFKNRNLVNPPSNLGWGYYHKKDSNLTVPSDHLRCLNKACIIIDPKEELNPDGSALNPWKLCNVDQVEELKLLVRILPVWSAGIIVYLTVGQSLTVIQANTMNRHVTSSFQIPAGSYILFTIISTTVWILFYDRVLVPLLSKYTGEPRGIRPTVRMGIGLLLSCMAMGIAAIVENIRRSVAIQEGFLDNPTAVIGMSASWLIPQFVILGVTEAFVGVGQMEFYYSLLPKSMASFAMAFQTLGTAFSGLVGSLLMNIVNAVTSSRGKVSWLSSNLNRGHYDYYYWLLAALSLLNFFYFLVVCRAYGPCEKPSNVSDEREDLKEALLAKSREV</sequence>
<comment type="subcellular location">
    <subcellularLocation>
        <location evidence="1">Membrane</location>
        <topology evidence="1">Multi-pass membrane protein</topology>
    </subcellularLocation>
</comment>
<evidence type="ECO:0000256" key="6">
    <source>
        <dbReference type="SAM" id="Phobius"/>
    </source>
</evidence>
<keyword evidence="3 6" id="KW-0812">Transmembrane</keyword>
<comment type="similarity">
    <text evidence="2">Belongs to the major facilitator superfamily. Proton-dependent oligopeptide transporter (POT/PTR) (TC 2.A.17) family.</text>
</comment>
<evidence type="ECO:0000256" key="1">
    <source>
        <dbReference type="ARBA" id="ARBA00004141"/>
    </source>
</evidence>
<evidence type="ECO:0000256" key="3">
    <source>
        <dbReference type="ARBA" id="ARBA00022692"/>
    </source>
</evidence>
<dbReference type="InterPro" id="IPR036259">
    <property type="entry name" value="MFS_trans_sf"/>
</dbReference>
<feature type="transmembrane region" description="Helical" evidence="6">
    <location>
        <begin position="278"/>
        <end position="298"/>
    </location>
</feature>
<comment type="caution">
    <text evidence="7">The sequence shown here is derived from an EMBL/GenBank/DDBJ whole genome shotgun (WGS) entry which is preliminary data.</text>
</comment>
<dbReference type="Pfam" id="PF00854">
    <property type="entry name" value="PTR2"/>
    <property type="match status" value="1"/>
</dbReference>
<keyword evidence="8" id="KW-1185">Reference proteome</keyword>
<feature type="transmembrane region" description="Helical" evidence="6">
    <location>
        <begin position="235"/>
        <end position="257"/>
    </location>
</feature>
<accession>A0A7J7NIR9</accession>
<dbReference type="EMBL" id="JACGCM010000772">
    <property type="protein sequence ID" value="KAF6166874.1"/>
    <property type="molecule type" value="Genomic_DNA"/>
</dbReference>
<evidence type="ECO:0000256" key="4">
    <source>
        <dbReference type="ARBA" id="ARBA00022989"/>
    </source>
</evidence>
<feature type="transmembrane region" description="Helical" evidence="6">
    <location>
        <begin position="318"/>
        <end position="340"/>
    </location>
</feature>
<protein>
    <submittedName>
        <fullName evidence="7">Uncharacterized protein</fullName>
    </submittedName>
</protein>
<name>A0A7J7NIR9_9MAGN</name>
<feature type="transmembrane region" description="Helical" evidence="6">
    <location>
        <begin position="12"/>
        <end position="35"/>
    </location>
</feature>